<dbReference type="PANTHER" id="PTHR33542:SF5">
    <property type="entry name" value="FERROCHELATASE CHE1"/>
    <property type="match status" value="1"/>
</dbReference>
<dbReference type="CDD" id="cd03416">
    <property type="entry name" value="CbiX_SirB_N"/>
    <property type="match status" value="1"/>
</dbReference>
<proteinExistence type="predicted"/>
<dbReference type="EMBL" id="JANRHA010000001">
    <property type="protein sequence ID" value="MDG3013284.1"/>
    <property type="molecule type" value="Genomic_DNA"/>
</dbReference>
<dbReference type="Pfam" id="PF01903">
    <property type="entry name" value="CbiX"/>
    <property type="match status" value="2"/>
</dbReference>
<protein>
    <submittedName>
        <fullName evidence="3">Sirohydrochlorin chelatase</fullName>
    </submittedName>
</protein>
<sequence length="252" mass="26158">MTPLIAVAHGSRDPRSARTMRAVAERVRAACPGLDVRLGFLDLSEPLLDTVIDDLAAAGCRRAVAVPLLLGDAYHSRVDLPALLAAAEARHPGIELRQAGVLGTDPRLVHAVRDRLAEAGAAPDDPGLGIALAAVGSSRPAANATARALAPTLRLGTRWAAVRTCFATTDPSVESATAALHAAGAARIAVGSWFLAPGLLTDRVRQRALEGTPDTVCAEPIGAHPLLAEVVLDRYRAALRDGVRRDAVALTA</sequence>
<dbReference type="SUPFAM" id="SSF53800">
    <property type="entry name" value="Chelatase"/>
    <property type="match status" value="1"/>
</dbReference>
<dbReference type="Gene3D" id="3.40.50.1400">
    <property type="match status" value="2"/>
</dbReference>
<dbReference type="AlphaFoldDB" id="A0A9X4LW21"/>
<dbReference type="Proteomes" id="UP001152755">
    <property type="component" value="Unassembled WGS sequence"/>
</dbReference>
<dbReference type="InterPro" id="IPR002762">
    <property type="entry name" value="CbiX-like"/>
</dbReference>
<dbReference type="InterPro" id="IPR050963">
    <property type="entry name" value="Sirohydro_Cobaltochel/CbiX"/>
</dbReference>
<comment type="caution">
    <text evidence="3">The sequence shown here is derived from an EMBL/GenBank/DDBJ whole genome shotgun (WGS) entry which is preliminary data.</text>
</comment>
<gene>
    <name evidence="3" type="ORF">NVS88_01785</name>
</gene>
<keyword evidence="1" id="KW-0479">Metal-binding</keyword>
<dbReference type="GO" id="GO:0046872">
    <property type="term" value="F:metal ion binding"/>
    <property type="evidence" value="ECO:0007669"/>
    <property type="project" value="UniProtKB-KW"/>
</dbReference>
<dbReference type="PANTHER" id="PTHR33542">
    <property type="entry name" value="SIROHYDROCHLORIN FERROCHELATASE, CHLOROPLASTIC"/>
    <property type="match status" value="1"/>
</dbReference>
<dbReference type="GO" id="GO:0016829">
    <property type="term" value="F:lyase activity"/>
    <property type="evidence" value="ECO:0007669"/>
    <property type="project" value="UniProtKB-KW"/>
</dbReference>
<accession>A0A9X4LW21</accession>
<name>A0A9X4LW21_9ACTN</name>
<keyword evidence="4" id="KW-1185">Reference proteome</keyword>
<keyword evidence="2" id="KW-0456">Lyase</keyword>
<organism evidence="3 4">
    <name type="scientific">Speluncibacter jeojiensis</name>
    <dbReference type="NCBI Taxonomy" id="2710754"/>
    <lineage>
        <taxon>Bacteria</taxon>
        <taxon>Bacillati</taxon>
        <taxon>Actinomycetota</taxon>
        <taxon>Actinomycetes</taxon>
        <taxon>Mycobacteriales</taxon>
        <taxon>Speluncibacteraceae</taxon>
        <taxon>Speluncibacter</taxon>
    </lineage>
</organism>
<evidence type="ECO:0000313" key="3">
    <source>
        <dbReference type="EMBL" id="MDG3013284.1"/>
    </source>
</evidence>
<dbReference type="RefSeq" id="WP_277834238.1">
    <property type="nucleotide sequence ID" value="NZ_JAAIVF010000006.1"/>
</dbReference>
<evidence type="ECO:0000256" key="1">
    <source>
        <dbReference type="ARBA" id="ARBA00022723"/>
    </source>
</evidence>
<evidence type="ECO:0000256" key="2">
    <source>
        <dbReference type="ARBA" id="ARBA00023239"/>
    </source>
</evidence>
<reference evidence="3" key="1">
    <citation type="submission" date="2022-08" db="EMBL/GenBank/DDBJ databases">
        <title>Genome analysis of Corynebacteriales strain.</title>
        <authorList>
            <person name="Lee S.D."/>
        </authorList>
    </citation>
    <scope>NUCLEOTIDE SEQUENCE</scope>
    <source>
        <strain evidence="3">D3-21</strain>
    </source>
</reference>
<evidence type="ECO:0000313" key="4">
    <source>
        <dbReference type="Proteomes" id="UP001152755"/>
    </source>
</evidence>